<protein>
    <submittedName>
        <fullName evidence="3">Uncharacterized protein</fullName>
    </submittedName>
</protein>
<sequence length="139" mass="14316">MVTLMLLFTATGCATYGGGYGDKPLQAAAVTGGGAALVATGIGAPVAAAGGGGILLGYYLKEWFEQIRGAEDYRRAAAGSATCGWQMRNDSMGRAFWSWECSGSKKLVGDALWNVPTEIPPQGPMFPATPPPPPPPPAQ</sequence>
<keyword evidence="2" id="KW-0472">Membrane</keyword>
<gene>
    <name evidence="3" type="ORF">AUJ44_00645</name>
</gene>
<evidence type="ECO:0000313" key="4">
    <source>
        <dbReference type="Proteomes" id="UP000183206"/>
    </source>
</evidence>
<feature type="region of interest" description="Disordered" evidence="1">
    <location>
        <begin position="119"/>
        <end position="139"/>
    </location>
</feature>
<dbReference type="AlphaFoldDB" id="A0A1J4VB50"/>
<organism evidence="3 4">
    <name type="scientific">Candidatus Nomurabacteria bacterium CG1_02_47_685</name>
    <dbReference type="NCBI Taxonomy" id="1805282"/>
    <lineage>
        <taxon>Bacteria</taxon>
        <taxon>Candidatus Nomuraibacteriota</taxon>
    </lineage>
</organism>
<keyword evidence="2" id="KW-1133">Transmembrane helix</keyword>
<dbReference type="EMBL" id="MNVO01000013">
    <property type="protein sequence ID" value="OIO33283.1"/>
    <property type="molecule type" value="Genomic_DNA"/>
</dbReference>
<comment type="caution">
    <text evidence="3">The sequence shown here is derived from an EMBL/GenBank/DDBJ whole genome shotgun (WGS) entry which is preliminary data.</text>
</comment>
<feature type="transmembrane region" description="Helical" evidence="2">
    <location>
        <begin position="37"/>
        <end position="60"/>
    </location>
</feature>
<evidence type="ECO:0000313" key="3">
    <source>
        <dbReference type="EMBL" id="OIO33283.1"/>
    </source>
</evidence>
<proteinExistence type="predicted"/>
<keyword evidence="2" id="KW-0812">Transmembrane</keyword>
<evidence type="ECO:0000256" key="1">
    <source>
        <dbReference type="SAM" id="MobiDB-lite"/>
    </source>
</evidence>
<accession>A0A1J4VB50</accession>
<reference evidence="3 4" key="1">
    <citation type="journal article" date="2016" name="Environ. Microbiol.">
        <title>Genomic resolution of a cold subsurface aquifer community provides metabolic insights for novel microbes adapted to high CO concentrations.</title>
        <authorList>
            <person name="Probst A.J."/>
            <person name="Castelle C.J."/>
            <person name="Singh A."/>
            <person name="Brown C.T."/>
            <person name="Anantharaman K."/>
            <person name="Sharon I."/>
            <person name="Hug L.A."/>
            <person name="Burstein D."/>
            <person name="Emerson J.B."/>
            <person name="Thomas B.C."/>
            <person name="Banfield J.F."/>
        </authorList>
    </citation>
    <scope>NUCLEOTIDE SEQUENCE [LARGE SCALE GENOMIC DNA]</scope>
    <source>
        <strain evidence="3">CG1_02_47_685</strain>
    </source>
</reference>
<name>A0A1J4VB50_9BACT</name>
<dbReference type="Proteomes" id="UP000183206">
    <property type="component" value="Unassembled WGS sequence"/>
</dbReference>
<evidence type="ECO:0000256" key="2">
    <source>
        <dbReference type="SAM" id="Phobius"/>
    </source>
</evidence>